<keyword evidence="14 17" id="KW-0234">DNA repair</keyword>
<evidence type="ECO:0000256" key="4">
    <source>
        <dbReference type="ARBA" id="ARBA00020311"/>
    </source>
</evidence>
<dbReference type="PRINTS" id="PR00868">
    <property type="entry name" value="DNAPOLI"/>
</dbReference>
<evidence type="ECO:0000256" key="6">
    <source>
        <dbReference type="ARBA" id="ARBA00022695"/>
    </source>
</evidence>
<dbReference type="InterPro" id="IPR043502">
    <property type="entry name" value="DNA/RNA_pol_sf"/>
</dbReference>
<dbReference type="InterPro" id="IPR002421">
    <property type="entry name" value="5-3_exonuclease"/>
</dbReference>
<evidence type="ECO:0000313" key="23">
    <source>
        <dbReference type="Proteomes" id="UP001549047"/>
    </source>
</evidence>
<dbReference type="InterPro" id="IPR002562">
    <property type="entry name" value="3'-5'_exonuclease_dom"/>
</dbReference>
<dbReference type="GO" id="GO:0003887">
    <property type="term" value="F:DNA-directed DNA polymerase activity"/>
    <property type="evidence" value="ECO:0007669"/>
    <property type="project" value="UniProtKB-EC"/>
</dbReference>
<dbReference type="InterPro" id="IPR020046">
    <property type="entry name" value="5-3_exonucl_a-hlix_arch_N"/>
</dbReference>
<dbReference type="SMART" id="SM00479">
    <property type="entry name" value="EXOIII"/>
    <property type="match status" value="1"/>
</dbReference>
<evidence type="ECO:0000259" key="19">
    <source>
        <dbReference type="SMART" id="SM00475"/>
    </source>
</evidence>
<dbReference type="CDD" id="cd08637">
    <property type="entry name" value="DNA_pol_A_pol_I_C"/>
    <property type="match status" value="1"/>
</dbReference>
<comment type="function">
    <text evidence="17">In addition to polymerase activity, this DNA polymerase exhibits 3'-5' and 5'-3' exonuclease activity.</text>
</comment>
<dbReference type="InterPro" id="IPR036279">
    <property type="entry name" value="5-3_exonuclease_C_sf"/>
</dbReference>
<keyword evidence="12 17" id="KW-0239">DNA-directed DNA polymerase</keyword>
<dbReference type="SMART" id="SM00474">
    <property type="entry name" value="35EXOc"/>
    <property type="match status" value="1"/>
</dbReference>
<dbReference type="Pfam" id="PF01367">
    <property type="entry name" value="5_3_exonuc"/>
    <property type="match status" value="1"/>
</dbReference>
<dbReference type="Gene3D" id="3.30.70.370">
    <property type="match status" value="1"/>
</dbReference>
<dbReference type="InterPro" id="IPR002298">
    <property type="entry name" value="DNA_polymerase_A"/>
</dbReference>
<accession>A0ABV2J518</accession>
<evidence type="ECO:0000256" key="8">
    <source>
        <dbReference type="ARBA" id="ARBA00022722"/>
    </source>
</evidence>
<dbReference type="Gene3D" id="1.10.150.20">
    <property type="entry name" value="5' to 3' exonuclease, C-terminal subdomain"/>
    <property type="match status" value="2"/>
</dbReference>
<evidence type="ECO:0000259" key="20">
    <source>
        <dbReference type="SMART" id="SM00479"/>
    </source>
</evidence>
<keyword evidence="11 17" id="KW-0269">Exonuclease</keyword>
<dbReference type="SUPFAM" id="SSF56672">
    <property type="entry name" value="DNA/RNA polymerases"/>
    <property type="match status" value="1"/>
</dbReference>
<dbReference type="InterPro" id="IPR018320">
    <property type="entry name" value="DNA_polymerase_1"/>
</dbReference>
<keyword evidence="8" id="KW-0540">Nuclease</keyword>
<dbReference type="InterPro" id="IPR012337">
    <property type="entry name" value="RNaseH-like_sf"/>
</dbReference>
<evidence type="ECO:0000313" key="22">
    <source>
        <dbReference type="EMBL" id="MET3615401.1"/>
    </source>
</evidence>
<evidence type="ECO:0000256" key="7">
    <source>
        <dbReference type="ARBA" id="ARBA00022705"/>
    </source>
</evidence>
<evidence type="ECO:0000256" key="10">
    <source>
        <dbReference type="ARBA" id="ARBA00022801"/>
    </source>
</evidence>
<dbReference type="InterPro" id="IPR008918">
    <property type="entry name" value="HhH2"/>
</dbReference>
<evidence type="ECO:0000256" key="16">
    <source>
        <dbReference type="NCBIfam" id="TIGR00593"/>
    </source>
</evidence>
<dbReference type="SUPFAM" id="SSF88723">
    <property type="entry name" value="PIN domain-like"/>
    <property type="match status" value="1"/>
</dbReference>
<dbReference type="SMART" id="SM00279">
    <property type="entry name" value="HhH2"/>
    <property type="match status" value="1"/>
</dbReference>
<comment type="subunit">
    <text evidence="2">Single-chain monomer with multiple functions.</text>
</comment>
<feature type="domain" description="3'-5' exonuclease" evidence="18">
    <location>
        <begin position="379"/>
        <end position="583"/>
    </location>
</feature>
<dbReference type="InterPro" id="IPR013520">
    <property type="entry name" value="Ribonucl_H"/>
</dbReference>
<dbReference type="EMBL" id="JBEPMB010000007">
    <property type="protein sequence ID" value="MET3615401.1"/>
    <property type="molecule type" value="Genomic_DNA"/>
</dbReference>
<dbReference type="Pfam" id="PF01612">
    <property type="entry name" value="DNA_pol_A_exo1"/>
    <property type="match status" value="1"/>
</dbReference>
<feature type="domain" description="Exonuclease" evidence="20">
    <location>
        <begin position="399"/>
        <end position="584"/>
    </location>
</feature>
<dbReference type="Proteomes" id="UP001549047">
    <property type="component" value="Unassembled WGS sequence"/>
</dbReference>
<dbReference type="CDD" id="cd06139">
    <property type="entry name" value="DNA_polA_I_Ecoli_like_exo"/>
    <property type="match status" value="1"/>
</dbReference>
<dbReference type="NCBIfam" id="TIGR00593">
    <property type="entry name" value="pola"/>
    <property type="match status" value="1"/>
</dbReference>
<dbReference type="SUPFAM" id="SSF53098">
    <property type="entry name" value="Ribonuclease H-like"/>
    <property type="match status" value="1"/>
</dbReference>
<reference evidence="22 23" key="1">
    <citation type="submission" date="2024-06" db="EMBL/GenBank/DDBJ databases">
        <title>Genomic Encyclopedia of Type Strains, Phase IV (KMG-IV): sequencing the most valuable type-strain genomes for metagenomic binning, comparative biology and taxonomic classification.</title>
        <authorList>
            <person name="Goeker M."/>
        </authorList>
    </citation>
    <scope>NUCLEOTIDE SEQUENCE [LARGE SCALE GENOMIC DNA]</scope>
    <source>
        <strain evidence="22 23">DSM 29780</strain>
    </source>
</reference>
<evidence type="ECO:0000256" key="15">
    <source>
        <dbReference type="ARBA" id="ARBA00049244"/>
    </source>
</evidence>
<keyword evidence="23" id="KW-1185">Reference proteome</keyword>
<dbReference type="InterPro" id="IPR036397">
    <property type="entry name" value="RNaseH_sf"/>
</dbReference>
<dbReference type="SMART" id="SM00475">
    <property type="entry name" value="53EXOc"/>
    <property type="match status" value="1"/>
</dbReference>
<comment type="catalytic activity">
    <reaction evidence="15 17">
        <text>DNA(n) + a 2'-deoxyribonucleoside 5'-triphosphate = DNA(n+1) + diphosphate</text>
        <dbReference type="Rhea" id="RHEA:22508"/>
        <dbReference type="Rhea" id="RHEA-COMP:17339"/>
        <dbReference type="Rhea" id="RHEA-COMP:17340"/>
        <dbReference type="ChEBI" id="CHEBI:33019"/>
        <dbReference type="ChEBI" id="CHEBI:61560"/>
        <dbReference type="ChEBI" id="CHEBI:173112"/>
        <dbReference type="EC" id="2.7.7.7"/>
    </reaction>
</comment>
<comment type="caution">
    <text evidence="22">The sequence shown here is derived from an EMBL/GenBank/DDBJ whole genome shotgun (WGS) entry which is preliminary data.</text>
</comment>
<dbReference type="Gene3D" id="3.40.50.1010">
    <property type="entry name" value="5'-nuclease"/>
    <property type="match status" value="1"/>
</dbReference>
<dbReference type="EC" id="2.7.7.7" evidence="3 16"/>
<dbReference type="CDD" id="cd09859">
    <property type="entry name" value="PIN_53EXO"/>
    <property type="match status" value="1"/>
</dbReference>
<evidence type="ECO:0000259" key="18">
    <source>
        <dbReference type="SMART" id="SM00474"/>
    </source>
</evidence>
<comment type="similarity">
    <text evidence="1 17">Belongs to the DNA polymerase type-A family.</text>
</comment>
<keyword evidence="5 17" id="KW-0808">Transferase</keyword>
<organism evidence="22 23">
    <name type="scientific">Rhizobium aquaticum</name>
    <dbReference type="NCBI Taxonomy" id="1549636"/>
    <lineage>
        <taxon>Bacteria</taxon>
        <taxon>Pseudomonadati</taxon>
        <taxon>Pseudomonadota</taxon>
        <taxon>Alphaproteobacteria</taxon>
        <taxon>Hyphomicrobiales</taxon>
        <taxon>Rhizobiaceae</taxon>
        <taxon>Rhizobium/Agrobacterium group</taxon>
        <taxon>Rhizobium</taxon>
    </lineage>
</organism>
<protein>
    <recommendedName>
        <fullName evidence="4 16">DNA polymerase I</fullName>
        <ecNumber evidence="3 16">2.7.7.7</ecNumber>
    </recommendedName>
</protein>
<dbReference type="PANTHER" id="PTHR10133">
    <property type="entry name" value="DNA POLYMERASE I"/>
    <property type="match status" value="1"/>
</dbReference>
<evidence type="ECO:0000256" key="11">
    <source>
        <dbReference type="ARBA" id="ARBA00022839"/>
    </source>
</evidence>
<keyword evidence="6 17" id="KW-0548">Nucleotidyltransferase</keyword>
<dbReference type="Pfam" id="PF00476">
    <property type="entry name" value="DNA_pol_A"/>
    <property type="match status" value="1"/>
</dbReference>
<dbReference type="SMART" id="SM00482">
    <property type="entry name" value="POLAc"/>
    <property type="match status" value="1"/>
</dbReference>
<dbReference type="PANTHER" id="PTHR10133:SF27">
    <property type="entry name" value="DNA POLYMERASE NU"/>
    <property type="match status" value="1"/>
</dbReference>
<dbReference type="SUPFAM" id="SSF47807">
    <property type="entry name" value="5' to 3' exonuclease, C-terminal subdomain"/>
    <property type="match status" value="1"/>
</dbReference>
<dbReference type="PROSITE" id="PS00447">
    <property type="entry name" value="DNA_POLYMERASE_A"/>
    <property type="match status" value="1"/>
</dbReference>
<dbReference type="InterPro" id="IPR001098">
    <property type="entry name" value="DNA-dir_DNA_pol_A_palm_dom"/>
</dbReference>
<feature type="domain" description="DNA-directed DNA polymerase family A palm" evidence="21">
    <location>
        <begin position="752"/>
        <end position="958"/>
    </location>
</feature>
<name>A0ABV2J518_9HYPH</name>
<dbReference type="RefSeq" id="WP_354557879.1">
    <property type="nucleotide sequence ID" value="NZ_JBEPMB010000007.1"/>
</dbReference>
<evidence type="ECO:0000259" key="21">
    <source>
        <dbReference type="SMART" id="SM00482"/>
    </source>
</evidence>
<evidence type="ECO:0000256" key="12">
    <source>
        <dbReference type="ARBA" id="ARBA00022932"/>
    </source>
</evidence>
<dbReference type="Gene3D" id="3.30.420.10">
    <property type="entry name" value="Ribonuclease H-like superfamily/Ribonuclease H"/>
    <property type="match status" value="1"/>
</dbReference>
<dbReference type="Pfam" id="PF02739">
    <property type="entry name" value="5_3_exonuc_N"/>
    <property type="match status" value="1"/>
</dbReference>
<dbReference type="NCBIfam" id="NF004397">
    <property type="entry name" value="PRK05755.1"/>
    <property type="match status" value="1"/>
</dbReference>
<keyword evidence="10 17" id="KW-0378">Hydrolase</keyword>
<keyword evidence="7 17" id="KW-0235">DNA replication</keyword>
<evidence type="ECO:0000256" key="5">
    <source>
        <dbReference type="ARBA" id="ARBA00022679"/>
    </source>
</evidence>
<evidence type="ECO:0000256" key="14">
    <source>
        <dbReference type="ARBA" id="ARBA00023204"/>
    </source>
</evidence>
<feature type="domain" description="5'-3' exonuclease" evidence="19">
    <location>
        <begin position="5"/>
        <end position="268"/>
    </location>
</feature>
<dbReference type="Gene3D" id="1.20.1060.10">
    <property type="entry name" value="Taq DNA Polymerase, Chain T, domain 4"/>
    <property type="match status" value="1"/>
</dbReference>
<evidence type="ECO:0000256" key="9">
    <source>
        <dbReference type="ARBA" id="ARBA00022763"/>
    </source>
</evidence>
<dbReference type="InterPro" id="IPR019760">
    <property type="entry name" value="DNA-dir_DNA_pol_A_CS"/>
</dbReference>
<evidence type="ECO:0000256" key="2">
    <source>
        <dbReference type="ARBA" id="ARBA00011541"/>
    </source>
</evidence>
<dbReference type="CDD" id="cd09898">
    <property type="entry name" value="H3TH_53EXO"/>
    <property type="match status" value="1"/>
</dbReference>
<evidence type="ECO:0000256" key="17">
    <source>
        <dbReference type="RuleBase" id="RU004460"/>
    </source>
</evidence>
<proteinExistence type="inferred from homology"/>
<gene>
    <name evidence="17" type="primary">polA</name>
    <name evidence="22" type="ORF">ABID16_003745</name>
</gene>
<keyword evidence="13 17" id="KW-0238">DNA-binding</keyword>
<dbReference type="InterPro" id="IPR029060">
    <property type="entry name" value="PIN-like_dom_sf"/>
</dbReference>
<sequence length="998" mass="108565">MKKGDHLFLVDGSGFIFRAFHAIPPLNRKSDGLPVNAVSGFCNMLWKLLNDARDTSVGVTPTHFAVIFDYSSKTFRNELYDKYKAHRPPPPADLIPQFGLIREATKAFNLPCIEKEGYEADDLIATYARQAEAIGADVTIISSDKDLMQLVTANVHMYDAMKDKQISIPEVIEKWGVPPEKMIDMQAMTGDSTDNVPGIPGIGPKTAAQLLEEFGDLDTLLARAEEIKQVKRRETIIANRELALISRQLVTLKTDTPVDVPLEEMELHPQDGPKLIGFLKAMEFTTLTRRVAEKTGTEAGEIEPANVPVQWGEAAHGPDLDTGEAGAKDAAAATKPIAAAPTSSKSAAIDAPADGFKPADLAAARAAAFAGKPIDTTAYVAIRDIETLKQWIAEAYETGIVGFDTETTSLDPMQAELVGFSLAIADNGKSPDGANIRAAYVPLGHKDGVGDLLGGGGLLAGQIPIRAALDLIKPLLEDPAVLKVAQNMKYDWLVMKRHGVVIDGFDDTMLMSYVLDAGKGNHGMDTLSERWLGHKPIAYKEVTGTGKASVTFDMVPIDKATAYAAEDADVTLRLWMVLKPRLVAEGIMSVYERLERPLVAVLALMEERGISVDRQILSRLSGELAQGAAALEESIQSLAGEPFNPGSPKQLGDILFGKMGLPGGSKTKTGQWSTSAQVLEDLAAEGHELPRRIVDWRQLTKLKSTYTDALPGYIHPETKRVHTSYALAATTTGRLSSSEPNLQNIPVRTAEGRKIRTAFIASPGNLLVSADYSQIELRVLAHVADIPQLRRAFEDGIDIHAMTASEMFGVPVEGMPSEVRRRAKAINFGIIYGISAFGLANQLSIARGEAGDYIKKYFERFPGIRDYMESTKAFAREHGYVETIFGRRAWYPDIRSSNPSLKAFNERAAINAPIQGSAADIIRRAMVRMDGVLEEAKLSARMLLQVHDELIFEVPEAEAEKTIAVVTKAMEGAAFPAIDMKVPLKVDARAAHNWDEAH</sequence>
<dbReference type="InterPro" id="IPR020045">
    <property type="entry name" value="DNA_polI_H3TH"/>
</dbReference>
<evidence type="ECO:0000256" key="3">
    <source>
        <dbReference type="ARBA" id="ARBA00012417"/>
    </source>
</evidence>
<keyword evidence="9 17" id="KW-0227">DNA damage</keyword>
<evidence type="ECO:0000256" key="1">
    <source>
        <dbReference type="ARBA" id="ARBA00007705"/>
    </source>
</evidence>
<evidence type="ECO:0000256" key="13">
    <source>
        <dbReference type="ARBA" id="ARBA00023125"/>
    </source>
</evidence>